<evidence type="ECO:0000313" key="2">
    <source>
        <dbReference type="EMBL" id="TKH45567.1"/>
    </source>
</evidence>
<dbReference type="InterPro" id="IPR009081">
    <property type="entry name" value="PP-bd_ACP"/>
</dbReference>
<dbReference type="EMBL" id="PNXQ01000005">
    <property type="protein sequence ID" value="TKH45567.1"/>
    <property type="molecule type" value="Genomic_DNA"/>
</dbReference>
<evidence type="ECO:0000313" key="3">
    <source>
        <dbReference type="Proteomes" id="UP000308114"/>
    </source>
</evidence>
<dbReference type="Pfam" id="PF00550">
    <property type="entry name" value="PP-binding"/>
    <property type="match status" value="1"/>
</dbReference>
<dbReference type="InterPro" id="IPR036736">
    <property type="entry name" value="ACP-like_sf"/>
</dbReference>
<dbReference type="RefSeq" id="WP_137060529.1">
    <property type="nucleotide sequence ID" value="NZ_PNXQ01000005.1"/>
</dbReference>
<protein>
    <recommendedName>
        <fullName evidence="1">Carrier domain-containing protein</fullName>
    </recommendedName>
</protein>
<comment type="caution">
    <text evidence="2">The sequence shown here is derived from an EMBL/GenBank/DDBJ whole genome shotgun (WGS) entry which is preliminary data.</text>
</comment>
<dbReference type="Proteomes" id="UP000308114">
    <property type="component" value="Unassembled WGS sequence"/>
</dbReference>
<gene>
    <name evidence="2" type="ORF">C1I60_03640</name>
</gene>
<name>A0A4U2Q0P5_9BACL</name>
<feature type="domain" description="Carrier" evidence="1">
    <location>
        <begin position="1"/>
        <end position="76"/>
    </location>
</feature>
<evidence type="ECO:0000259" key="1">
    <source>
        <dbReference type="PROSITE" id="PS50075"/>
    </source>
</evidence>
<organism evidence="2 3">
    <name type="scientific">Paenibacillus terrae</name>
    <dbReference type="NCBI Taxonomy" id="159743"/>
    <lineage>
        <taxon>Bacteria</taxon>
        <taxon>Bacillati</taxon>
        <taxon>Bacillota</taxon>
        <taxon>Bacilli</taxon>
        <taxon>Bacillales</taxon>
        <taxon>Paenibacillaceae</taxon>
        <taxon>Paenibacillus</taxon>
    </lineage>
</organism>
<dbReference type="SUPFAM" id="SSF47336">
    <property type="entry name" value="ACP-like"/>
    <property type="match status" value="1"/>
</dbReference>
<dbReference type="PROSITE" id="PS50075">
    <property type="entry name" value="CARRIER"/>
    <property type="match status" value="1"/>
</dbReference>
<dbReference type="AlphaFoldDB" id="A0A4U2Q0P5"/>
<dbReference type="Gene3D" id="1.10.1200.10">
    <property type="entry name" value="ACP-like"/>
    <property type="match status" value="1"/>
</dbReference>
<reference evidence="2 3" key="1">
    <citation type="submission" date="2018-01" db="EMBL/GenBank/DDBJ databases">
        <title>Bacillales members from the olive rhizosphere are effective biological control agents against Verticillium dahliae.</title>
        <authorList>
            <person name="Gomez-Lama C."/>
            <person name="Legarda G."/>
            <person name="Ruano-Rosa D."/>
            <person name="Pizarro-Tobias P."/>
            <person name="Valverde-Corredor A."/>
            <person name="Niqui J.L."/>
            <person name="Trivino J.C."/>
            <person name="Roca A."/>
            <person name="Mercado-Blanco J."/>
        </authorList>
    </citation>
    <scope>NUCLEOTIDE SEQUENCE [LARGE SCALE GENOMIC DNA]</scope>
    <source>
        <strain evidence="2 3">PIC167</strain>
    </source>
</reference>
<proteinExistence type="predicted"/>
<accession>A0A4U2Q0P5</accession>
<sequence length="77" mass="8790">MNKFELVQSIISKIMNVPVEKVTLESVKSDFEHWDSLNQLNLVMELEAIFNVSIPIDEIANIDSVESILHILNSIHN</sequence>